<dbReference type="OrthoDB" id="10024172at2759"/>
<keyword evidence="1" id="KW-1133">Transmembrane helix</keyword>
<sequence>MGGKAALLLVLWPWWLMTSFVHLASTAAMLPLTILASLIHATFVLTTLTYTLLHHAMRPAGFFWASMLDIVGCRQDNHDVEDDNNIQKSPRKCLLQQLLDTGKCVLSAPLRMPATVWFVSRHGLCMATSLAFYYPIVVPVRAVASAAEKAVSRLVGYLWSRGPGQQLVVREALQEEVESVTKMLEHDRAQLLLPAQLHFLATPDSVAVMLVIGGVVNSLLHSEPIAILAALTIWVGVIQANLSWYLAQEKEQRNSERRLSRHLVAVYKNRVQGVVRLVAQQTDWDVSVIKEITWVENERFDVPGTLLNFAETQVVSRGEIRASLCELEMRKLGVLTAHGFHHTQKGTALSIFPGIVLENYELSKNVKC</sequence>
<reference evidence="4 5" key="3">
    <citation type="submission" date="2025-04" db="UniProtKB">
        <authorList>
            <consortium name="RefSeq"/>
        </authorList>
    </citation>
    <scope>IDENTIFICATION</scope>
    <source>
        <strain evidence="4 5">S238N-H82</strain>
        <tissue evidence="4 5">Testes</tissue>
    </source>
</reference>
<protein>
    <submittedName>
        <fullName evidence="4 5">Uncharacterized protein LOC118417683</fullName>
    </submittedName>
</protein>
<gene>
    <name evidence="4 5" type="primary">LOC118417683</name>
    <name evidence="2" type="ORF">BRAFLDRAFT_69858</name>
</gene>
<dbReference type="RefSeq" id="XP_035679231.1">
    <property type="nucleotide sequence ID" value="XM_035823338.1"/>
</dbReference>
<dbReference type="EMBL" id="GG666491">
    <property type="protein sequence ID" value="EEN63443.1"/>
    <property type="molecule type" value="Genomic_DNA"/>
</dbReference>
<dbReference type="OMA" id="CVLATIW"/>
<evidence type="ECO:0000313" key="5">
    <source>
        <dbReference type="RefSeq" id="XP_035679231.1"/>
    </source>
</evidence>
<keyword evidence="1" id="KW-0472">Membrane</keyword>
<dbReference type="Proteomes" id="UP000001554">
    <property type="component" value="Chromosome 6"/>
</dbReference>
<evidence type="ECO:0000256" key="1">
    <source>
        <dbReference type="SAM" id="Phobius"/>
    </source>
</evidence>
<feature type="transmembrane region" description="Helical" evidence="1">
    <location>
        <begin position="34"/>
        <end position="53"/>
    </location>
</feature>
<evidence type="ECO:0000313" key="3">
    <source>
        <dbReference type="Proteomes" id="UP000001554"/>
    </source>
</evidence>
<evidence type="ECO:0000313" key="2">
    <source>
        <dbReference type="EMBL" id="EEN63443.1"/>
    </source>
</evidence>
<reference evidence="3" key="2">
    <citation type="journal article" date="2020" name="Nat. Ecol. Evol.">
        <title>Deeply conserved synteny resolves early events in vertebrate evolution.</title>
        <authorList>
            <person name="Simakov O."/>
            <person name="Marletaz F."/>
            <person name="Yue J.X."/>
            <person name="O'Connell B."/>
            <person name="Jenkins J."/>
            <person name="Brandt A."/>
            <person name="Calef R."/>
            <person name="Tung C.H."/>
            <person name="Huang T.K."/>
            <person name="Schmutz J."/>
            <person name="Satoh N."/>
            <person name="Yu J.K."/>
            <person name="Putnam N.H."/>
            <person name="Green R.E."/>
            <person name="Rokhsar D.S."/>
        </authorList>
    </citation>
    <scope>NUCLEOTIDE SEQUENCE [LARGE SCALE GENOMIC DNA]</scope>
    <source>
        <strain evidence="3">S238N-H82</strain>
    </source>
</reference>
<accession>C3Y8K6</accession>
<reference evidence="2" key="1">
    <citation type="journal article" date="2008" name="Nature">
        <title>The amphioxus genome and the evolution of the chordate karyotype.</title>
        <authorList>
            <consortium name="US DOE Joint Genome Institute (JGI-PGF)"/>
            <person name="Putnam N.H."/>
            <person name="Butts T."/>
            <person name="Ferrier D.E.K."/>
            <person name="Furlong R.F."/>
            <person name="Hellsten U."/>
            <person name="Kawashima T."/>
            <person name="Robinson-Rechavi M."/>
            <person name="Shoguchi E."/>
            <person name="Terry A."/>
            <person name="Yu J.-K."/>
            <person name="Benito-Gutierrez E.L."/>
            <person name="Dubchak I."/>
            <person name="Garcia-Fernandez J."/>
            <person name="Gibson-Brown J.J."/>
            <person name="Grigoriev I.V."/>
            <person name="Horton A.C."/>
            <person name="de Jong P.J."/>
            <person name="Jurka J."/>
            <person name="Kapitonov V.V."/>
            <person name="Kohara Y."/>
            <person name="Kuroki Y."/>
            <person name="Lindquist E."/>
            <person name="Lucas S."/>
            <person name="Osoegawa K."/>
            <person name="Pennacchio L.A."/>
            <person name="Salamov A.A."/>
            <person name="Satou Y."/>
            <person name="Sauka-Spengler T."/>
            <person name="Schmutz J."/>
            <person name="Shin-I T."/>
            <person name="Toyoda A."/>
            <person name="Bronner-Fraser M."/>
            <person name="Fujiyama A."/>
            <person name="Holland L.Z."/>
            <person name="Holland P.W.H."/>
            <person name="Satoh N."/>
            <person name="Rokhsar D.S."/>
        </authorList>
    </citation>
    <scope>NUCLEOTIDE SEQUENCE [LARGE SCALE GENOMIC DNA]</scope>
    <source>
        <strain evidence="2">S238N-H82</strain>
        <tissue evidence="2">Testes</tissue>
    </source>
</reference>
<dbReference type="InParanoid" id="C3Y8K6"/>
<dbReference type="AlphaFoldDB" id="C3Y8K6"/>
<name>C3Y8K6_BRAFL</name>
<feature type="transmembrane region" description="Helical" evidence="1">
    <location>
        <begin position="191"/>
        <end position="213"/>
    </location>
</feature>
<feature type="transmembrane region" description="Helical" evidence="1">
    <location>
        <begin position="225"/>
        <end position="247"/>
    </location>
</feature>
<dbReference type="GeneID" id="118417683"/>
<keyword evidence="3" id="KW-1185">Reference proteome</keyword>
<dbReference type="KEGG" id="bfo:118417683"/>
<evidence type="ECO:0000313" key="4">
    <source>
        <dbReference type="RefSeq" id="XP_035679229.1"/>
    </source>
</evidence>
<keyword evidence="1" id="KW-0812">Transmembrane</keyword>
<proteinExistence type="predicted"/>
<organism>
    <name type="scientific">Branchiostoma floridae</name>
    <name type="common">Florida lancelet</name>
    <name type="synonym">Amphioxus</name>
    <dbReference type="NCBI Taxonomy" id="7739"/>
    <lineage>
        <taxon>Eukaryota</taxon>
        <taxon>Metazoa</taxon>
        <taxon>Chordata</taxon>
        <taxon>Cephalochordata</taxon>
        <taxon>Leptocardii</taxon>
        <taxon>Amphioxiformes</taxon>
        <taxon>Branchiostomatidae</taxon>
        <taxon>Branchiostoma</taxon>
    </lineage>
</organism>
<dbReference type="RefSeq" id="XP_035679229.1">
    <property type="nucleotide sequence ID" value="XM_035823336.1"/>
</dbReference>